<keyword evidence="2" id="KW-1185">Reference proteome</keyword>
<sequence>MVQLLFFCVHVEAQSLCWQVNGSIIVAQDDNQTALGHVVNRFRLNSVFNSSGTYGSRFRPDAIWNSNGRFGNRFSAYSAMNPNATKPPKLVKNERIIGYLTKNSRLRNAVDPDVLRATCEKVL</sequence>
<evidence type="ECO:0000313" key="1">
    <source>
        <dbReference type="EMBL" id="AXJ00317.1"/>
    </source>
</evidence>
<protein>
    <submittedName>
        <fullName evidence="1">Uncharacterized protein</fullName>
    </submittedName>
</protein>
<name>A0A345UIL5_9BACT</name>
<gene>
    <name evidence="1" type="ORF">CYPRO_1047</name>
</gene>
<organism evidence="1 2">
    <name type="scientific">Cyclonatronum proteinivorum</name>
    <dbReference type="NCBI Taxonomy" id="1457365"/>
    <lineage>
        <taxon>Bacteria</taxon>
        <taxon>Pseudomonadati</taxon>
        <taxon>Balneolota</taxon>
        <taxon>Balneolia</taxon>
        <taxon>Balneolales</taxon>
        <taxon>Cyclonatronaceae</taxon>
        <taxon>Cyclonatronum</taxon>
    </lineage>
</organism>
<dbReference type="RefSeq" id="WP_164682562.1">
    <property type="nucleotide sequence ID" value="NZ_CP027806.1"/>
</dbReference>
<dbReference type="AlphaFoldDB" id="A0A345UIL5"/>
<accession>A0A345UIL5</accession>
<dbReference type="Proteomes" id="UP000254808">
    <property type="component" value="Chromosome"/>
</dbReference>
<dbReference type="EMBL" id="CP027806">
    <property type="protein sequence ID" value="AXJ00317.1"/>
    <property type="molecule type" value="Genomic_DNA"/>
</dbReference>
<reference evidence="1 2" key="1">
    <citation type="submission" date="2018-03" db="EMBL/GenBank/DDBJ databases">
        <title>Phenotypic and genomic properties of Cyclonatronum proteinivorum gen. nov., sp. nov., a haloalkaliphilic bacteroidete from soda lakes possessing Na+-translocating rhodopsin.</title>
        <authorList>
            <person name="Toshchakov S.V."/>
            <person name="Korzhenkov A."/>
            <person name="Samarov N.I."/>
            <person name="Kublanov I.V."/>
            <person name="Muntyan M.S."/>
            <person name="Sorokin D.Y."/>
        </authorList>
    </citation>
    <scope>NUCLEOTIDE SEQUENCE [LARGE SCALE GENOMIC DNA]</scope>
    <source>
        <strain evidence="1 2">Omega</strain>
    </source>
</reference>
<evidence type="ECO:0000313" key="2">
    <source>
        <dbReference type="Proteomes" id="UP000254808"/>
    </source>
</evidence>
<proteinExistence type="predicted"/>
<dbReference type="KEGG" id="cprv:CYPRO_1047"/>